<reference evidence="1 3" key="1">
    <citation type="submission" date="2021-05" db="EMBL/GenBank/DDBJ databases">
        <title>Phylogenetic classification of ten novel species belonging to the genus Bifidobacterium comprising B. colchicus sp. nov., B. abeli sp. nov., B. bicoloris sp. nov., B. guerezis sp. nov., B. rosaliae sp. nov., B. santillanensis sp. nov., B. argentati sp. nov., B. amazzoni sp. nov., B. pluviali sp. nov., and B. pinnaculum sp. nov.</title>
        <authorList>
            <person name="Lugli G.A."/>
            <person name="Ruiz Garcia L."/>
            <person name="Margolles A."/>
            <person name="Ventura M."/>
        </authorList>
    </citation>
    <scope>NUCLEOTIDE SEQUENCE [LARGE SCALE GENOMIC DNA]</scope>
    <source>
        <strain evidence="1 3">82T10</strain>
    </source>
</reference>
<evidence type="ECO:0000313" key="1">
    <source>
        <dbReference type="EMBL" id="MBW3092736.1"/>
    </source>
</evidence>
<dbReference type="EMBL" id="JAHBBH010000017">
    <property type="protein sequence ID" value="MBW3092751.1"/>
    <property type="molecule type" value="Genomic_DNA"/>
</dbReference>
<accession>A0ABS6WHP8</accession>
<organism evidence="1 3">
    <name type="scientific">Bifidobacterium miconis</name>
    <dbReference type="NCBI Taxonomy" id="2834435"/>
    <lineage>
        <taxon>Bacteria</taxon>
        <taxon>Bacillati</taxon>
        <taxon>Actinomycetota</taxon>
        <taxon>Actinomycetes</taxon>
        <taxon>Bifidobacteriales</taxon>
        <taxon>Bifidobacteriaceae</taxon>
        <taxon>Bifidobacterium</taxon>
    </lineage>
</organism>
<sequence>MDETHAMDVIDFLQSAYRLKRRFAMLVNRRIGCGALPATSATSATGAIKPAEPPDTRLMSAASGRLIGAPADKRLFILSGMVYGGSAWSAMFCAAASTMEESLANECNAFLLDSVATVDELGLDAWLRSMVDDARQAVFTGVPSCRMPLLIRSMGDAKLVRQSRVRGSIPYGDRKLQGEAMLEHCDQTYRLAAHSLLQWGGGAPLNNDVAFALLVRPNIGAALLREHRSLRVGGAMRDVPVRRIARYLTCLNAQADRQYAWMRAKRRSFGLLPSDVAVLDRRAVGSGRTSTPMLESDRRYLFDARHVIAAYRNLWDSPMGRALPVGMAKALHASHDGSAKRDRAGRDIAGRDFADGGRAVSFRIGGSAQSAAVPDFVETMLASIGCGADPPDESLWRNPIHLRLTAESLLGAASAADLTDGFSARDRDRFEYGVACLERIAAIVRDEGLATVPTRLAPSICPHFGELKRLPMSERDRRLRSHARVESDMAAVMLARLSNPNVARQAGAALIRGDLTAYGTIVGAWRERLREQTRCVAFA</sequence>
<dbReference type="Proteomes" id="UP000700815">
    <property type="component" value="Unassembled WGS sequence"/>
</dbReference>
<comment type="caution">
    <text evidence="1">The sequence shown here is derived from an EMBL/GenBank/DDBJ whole genome shotgun (WGS) entry which is preliminary data.</text>
</comment>
<keyword evidence="3" id="KW-1185">Reference proteome</keyword>
<evidence type="ECO:0000313" key="3">
    <source>
        <dbReference type="Proteomes" id="UP000700815"/>
    </source>
</evidence>
<evidence type="ECO:0000313" key="2">
    <source>
        <dbReference type="EMBL" id="MBW3092751.1"/>
    </source>
</evidence>
<dbReference type="EMBL" id="JAHBBH010000017">
    <property type="protein sequence ID" value="MBW3092736.1"/>
    <property type="molecule type" value="Genomic_DNA"/>
</dbReference>
<protein>
    <submittedName>
        <fullName evidence="1">Uncharacterized protein</fullName>
    </submittedName>
</protein>
<gene>
    <name evidence="1" type="ORF">KIH79_07225</name>
    <name evidence="2" type="ORF">KIH79_07315</name>
</gene>
<name>A0ABS6WHP8_9BIFI</name>
<proteinExistence type="predicted"/>
<dbReference type="RefSeq" id="WP_219058801.1">
    <property type="nucleotide sequence ID" value="NZ_JAHBBH010000017.1"/>
</dbReference>